<dbReference type="EMBL" id="JMIH01000018">
    <property type="protein sequence ID" value="KEO73862.1"/>
    <property type="molecule type" value="Genomic_DNA"/>
</dbReference>
<dbReference type="GO" id="GO:0006979">
    <property type="term" value="P:response to oxidative stress"/>
    <property type="evidence" value="ECO:0007669"/>
    <property type="project" value="InterPro"/>
</dbReference>
<organism evidence="2 3">
    <name type="scientific">Anditalea andensis</name>
    <dbReference type="NCBI Taxonomy" id="1048983"/>
    <lineage>
        <taxon>Bacteria</taxon>
        <taxon>Pseudomonadati</taxon>
        <taxon>Bacteroidota</taxon>
        <taxon>Cytophagia</taxon>
        <taxon>Cytophagales</taxon>
        <taxon>Cytophagaceae</taxon>
        <taxon>Anditalea</taxon>
    </lineage>
</organism>
<sequence length="147" mass="15916">MKRKATSVWNGNGKDGKGSLSSPSGFFDSTPYSTKTRFENEDGKLGTNPEELLAAAHAGCFNMALSFQIASKGFDADELHTVATVTIDKEQGSDDFGIQEIHLKLKGKVTGMTREDFDVVARIAKDNCPISKALKAVPISLDIEFEN</sequence>
<name>A0A074LJ67_9BACT</name>
<comment type="caution">
    <text evidence="2">The sequence shown here is derived from an EMBL/GenBank/DDBJ whole genome shotgun (WGS) entry which is preliminary data.</text>
</comment>
<proteinExistence type="predicted"/>
<dbReference type="PANTHER" id="PTHR42830">
    <property type="entry name" value="OSMOTICALLY INDUCIBLE FAMILY PROTEIN"/>
    <property type="match status" value="1"/>
</dbReference>
<dbReference type="Proteomes" id="UP000027821">
    <property type="component" value="Unassembled WGS sequence"/>
</dbReference>
<dbReference type="GO" id="GO:0004601">
    <property type="term" value="F:peroxidase activity"/>
    <property type="evidence" value="ECO:0007669"/>
    <property type="project" value="InterPro"/>
</dbReference>
<dbReference type="SUPFAM" id="SSF82784">
    <property type="entry name" value="OsmC-like"/>
    <property type="match status" value="1"/>
</dbReference>
<accession>A0A074LJ67</accession>
<gene>
    <name evidence="2" type="ORF">EL17_10195</name>
</gene>
<dbReference type="PANTHER" id="PTHR42830:SF1">
    <property type="entry name" value="OSMOTICALLY INDUCIBLE FAMILY PROTEIN"/>
    <property type="match status" value="1"/>
</dbReference>
<dbReference type="AlphaFoldDB" id="A0A074LJ67"/>
<keyword evidence="3" id="KW-1185">Reference proteome</keyword>
<dbReference type="Gene3D" id="3.30.300.20">
    <property type="match status" value="1"/>
</dbReference>
<evidence type="ECO:0000313" key="3">
    <source>
        <dbReference type="Proteomes" id="UP000027821"/>
    </source>
</evidence>
<evidence type="ECO:0000256" key="1">
    <source>
        <dbReference type="SAM" id="MobiDB-lite"/>
    </source>
</evidence>
<dbReference type="OrthoDB" id="9807532at2"/>
<dbReference type="InterPro" id="IPR003718">
    <property type="entry name" value="OsmC/Ohr_fam"/>
</dbReference>
<protein>
    <submittedName>
        <fullName evidence="2">Peroxiredoxin</fullName>
    </submittedName>
</protein>
<dbReference type="InterPro" id="IPR015946">
    <property type="entry name" value="KH_dom-like_a/b"/>
</dbReference>
<dbReference type="InterPro" id="IPR036102">
    <property type="entry name" value="OsmC/Ohrsf"/>
</dbReference>
<reference evidence="2 3" key="1">
    <citation type="submission" date="2014-04" db="EMBL/GenBank/DDBJ databases">
        <title>Characterization and application of a salt tolerant electro-active bacterium.</title>
        <authorList>
            <person name="Yang L."/>
            <person name="Wei S."/>
            <person name="Tay Q.X.M."/>
        </authorList>
    </citation>
    <scope>NUCLEOTIDE SEQUENCE [LARGE SCALE GENOMIC DNA]</scope>
    <source>
        <strain evidence="2 3">LY1</strain>
    </source>
</reference>
<dbReference type="Pfam" id="PF02566">
    <property type="entry name" value="OsmC"/>
    <property type="match status" value="1"/>
</dbReference>
<dbReference type="RefSeq" id="WP_035073903.1">
    <property type="nucleotide sequence ID" value="NZ_JMIH01000018.1"/>
</dbReference>
<dbReference type="NCBIfam" id="TIGR03562">
    <property type="entry name" value="osmo_induc_OsmC"/>
    <property type="match status" value="1"/>
</dbReference>
<dbReference type="InterPro" id="IPR019904">
    <property type="entry name" value="Peroxiredoxin_OsmC"/>
</dbReference>
<dbReference type="STRING" id="1048983.EL17_10195"/>
<evidence type="ECO:0000313" key="2">
    <source>
        <dbReference type="EMBL" id="KEO73862.1"/>
    </source>
</evidence>
<feature type="region of interest" description="Disordered" evidence="1">
    <location>
        <begin position="1"/>
        <end position="46"/>
    </location>
</feature>
<dbReference type="InterPro" id="IPR052707">
    <property type="entry name" value="OsmC_Ohr_Peroxiredoxin"/>
</dbReference>
<dbReference type="eggNOG" id="COG1764">
    <property type="taxonomic scope" value="Bacteria"/>
</dbReference>